<keyword evidence="3" id="KW-1185">Reference proteome</keyword>
<feature type="region of interest" description="Disordered" evidence="1">
    <location>
        <begin position="131"/>
        <end position="150"/>
    </location>
</feature>
<organism evidence="2 3">
    <name type="scientific">Galerina marginata (strain CBS 339.88)</name>
    <dbReference type="NCBI Taxonomy" id="685588"/>
    <lineage>
        <taxon>Eukaryota</taxon>
        <taxon>Fungi</taxon>
        <taxon>Dikarya</taxon>
        <taxon>Basidiomycota</taxon>
        <taxon>Agaricomycotina</taxon>
        <taxon>Agaricomycetes</taxon>
        <taxon>Agaricomycetidae</taxon>
        <taxon>Agaricales</taxon>
        <taxon>Agaricineae</taxon>
        <taxon>Strophariaceae</taxon>
        <taxon>Galerina</taxon>
    </lineage>
</organism>
<dbReference type="HOGENOM" id="CLU_1806315_0_0_1"/>
<dbReference type="EMBL" id="KL142433">
    <property type="protein sequence ID" value="KDR65764.1"/>
    <property type="molecule type" value="Genomic_DNA"/>
</dbReference>
<dbReference type="AlphaFoldDB" id="A0A067SDC6"/>
<evidence type="ECO:0000313" key="3">
    <source>
        <dbReference type="Proteomes" id="UP000027222"/>
    </source>
</evidence>
<accession>A0A067SDC6</accession>
<protein>
    <submittedName>
        <fullName evidence="2">Uncharacterized protein</fullName>
    </submittedName>
</protein>
<proteinExistence type="predicted"/>
<dbReference type="Proteomes" id="UP000027222">
    <property type="component" value="Unassembled WGS sequence"/>
</dbReference>
<evidence type="ECO:0000256" key="1">
    <source>
        <dbReference type="SAM" id="MobiDB-lite"/>
    </source>
</evidence>
<evidence type="ECO:0000313" key="2">
    <source>
        <dbReference type="EMBL" id="KDR65764.1"/>
    </source>
</evidence>
<feature type="region of interest" description="Disordered" evidence="1">
    <location>
        <begin position="24"/>
        <end position="58"/>
    </location>
</feature>
<feature type="region of interest" description="Disordered" evidence="1">
    <location>
        <begin position="79"/>
        <end position="98"/>
    </location>
</feature>
<gene>
    <name evidence="2" type="ORF">GALMADRAFT_148416</name>
</gene>
<name>A0A067SDC6_GALM3</name>
<sequence length="150" mass="16080">MKKLCPNSSTVAIARMFANYNNSGSHHSTQNEDETHFFPPLPSPPHWGRTTANERDTPTIYANDKQRRCFLDRGLRVDASAPASPPGGVNAHSRSAPRYRWPRSSIRASFAASAYYGGAAATAPLGLQAGGDASALVRPDNDNAPRAAAM</sequence>
<reference evidence="3" key="1">
    <citation type="journal article" date="2014" name="Proc. Natl. Acad. Sci. U.S.A.">
        <title>Extensive sampling of basidiomycete genomes demonstrates inadequacy of the white-rot/brown-rot paradigm for wood decay fungi.</title>
        <authorList>
            <person name="Riley R."/>
            <person name="Salamov A.A."/>
            <person name="Brown D.W."/>
            <person name="Nagy L.G."/>
            <person name="Floudas D."/>
            <person name="Held B.W."/>
            <person name="Levasseur A."/>
            <person name="Lombard V."/>
            <person name="Morin E."/>
            <person name="Otillar R."/>
            <person name="Lindquist E.A."/>
            <person name="Sun H."/>
            <person name="LaButti K.M."/>
            <person name="Schmutz J."/>
            <person name="Jabbour D."/>
            <person name="Luo H."/>
            <person name="Baker S.E."/>
            <person name="Pisabarro A.G."/>
            <person name="Walton J.D."/>
            <person name="Blanchette R.A."/>
            <person name="Henrissat B."/>
            <person name="Martin F."/>
            <person name="Cullen D."/>
            <person name="Hibbett D.S."/>
            <person name="Grigoriev I.V."/>
        </authorList>
    </citation>
    <scope>NUCLEOTIDE SEQUENCE [LARGE SCALE GENOMIC DNA]</scope>
    <source>
        <strain evidence="3">CBS 339.88</strain>
    </source>
</reference>